<feature type="compositionally biased region" description="Acidic residues" evidence="3">
    <location>
        <begin position="205"/>
        <end position="225"/>
    </location>
</feature>
<accession>A0A645E0J3</accession>
<gene>
    <name evidence="4" type="ORF">SDC9_142454</name>
</gene>
<evidence type="ECO:0000256" key="3">
    <source>
        <dbReference type="SAM" id="MobiDB-lite"/>
    </source>
</evidence>
<dbReference type="AlphaFoldDB" id="A0A645E0J3"/>
<evidence type="ECO:0000256" key="1">
    <source>
        <dbReference type="ARBA" id="ARBA00022676"/>
    </source>
</evidence>
<feature type="region of interest" description="Disordered" evidence="3">
    <location>
        <begin position="192"/>
        <end position="267"/>
    </location>
</feature>
<keyword evidence="1" id="KW-0328">Glycosyltransferase</keyword>
<dbReference type="InterPro" id="IPR050396">
    <property type="entry name" value="Glycosyltr_51/Transpeptidase"/>
</dbReference>
<dbReference type="InterPro" id="IPR012338">
    <property type="entry name" value="Beta-lactam/transpept-like"/>
</dbReference>
<protein>
    <recommendedName>
        <fullName evidence="5">Penicillin-binding protein transpeptidase domain-containing protein</fullName>
    </recommendedName>
</protein>
<dbReference type="Gene3D" id="3.40.710.10">
    <property type="entry name" value="DD-peptidase/beta-lactamase superfamily"/>
    <property type="match status" value="1"/>
</dbReference>
<evidence type="ECO:0008006" key="5">
    <source>
        <dbReference type="Google" id="ProtNLM"/>
    </source>
</evidence>
<dbReference type="PANTHER" id="PTHR32282:SF33">
    <property type="entry name" value="PEPTIDOGLYCAN GLYCOSYLTRANSFERASE"/>
    <property type="match status" value="1"/>
</dbReference>
<dbReference type="SUPFAM" id="SSF56601">
    <property type="entry name" value="beta-lactamase/transpeptidase-like"/>
    <property type="match status" value="1"/>
</dbReference>
<feature type="compositionally biased region" description="Low complexity" evidence="3">
    <location>
        <begin position="226"/>
        <end position="257"/>
    </location>
</feature>
<proteinExistence type="predicted"/>
<feature type="compositionally biased region" description="Basic residues" evidence="3">
    <location>
        <begin position="258"/>
        <end position="267"/>
    </location>
</feature>
<keyword evidence="2" id="KW-0808">Transferase</keyword>
<comment type="caution">
    <text evidence="4">The sequence shown here is derived from an EMBL/GenBank/DDBJ whole genome shotgun (WGS) entry which is preliminary data.</text>
</comment>
<sequence length="267" mass="29511">MYDMLKEPVRAGTAYKANTTYKSRIPLAGKTGSSTNFKNLWFCGLTPYYSGAVWIENKNNQGIYSSDAAYIMGRIMNEAVKDLPVKDIVAPSGITSSAVDRVSGLLPTELSYRDPRGSQVYTELFIKGTVPTSTDNIHVEAKINKNNGKIASLYTPFSLTVSKVFIKRDYVPSVYLGDQPYVLPKELDNTIFVPETPAGNNNTDTDNDNDNDSDDEQDEGDEGDEGAINNDTSEPTNDNLNNSDSEDTTNTTLNTFNKNRKNKKKQI</sequence>
<name>A0A645E0J3_9ZZZZ</name>
<organism evidence="4">
    <name type="scientific">bioreactor metagenome</name>
    <dbReference type="NCBI Taxonomy" id="1076179"/>
    <lineage>
        <taxon>unclassified sequences</taxon>
        <taxon>metagenomes</taxon>
        <taxon>ecological metagenomes</taxon>
    </lineage>
</organism>
<evidence type="ECO:0000256" key="2">
    <source>
        <dbReference type="ARBA" id="ARBA00022679"/>
    </source>
</evidence>
<dbReference type="PANTHER" id="PTHR32282">
    <property type="entry name" value="BINDING PROTEIN TRANSPEPTIDASE, PUTATIVE-RELATED"/>
    <property type="match status" value="1"/>
</dbReference>
<dbReference type="GO" id="GO:0008955">
    <property type="term" value="F:peptidoglycan glycosyltransferase activity"/>
    <property type="evidence" value="ECO:0007669"/>
    <property type="project" value="TreeGrafter"/>
</dbReference>
<reference evidence="4" key="1">
    <citation type="submission" date="2019-08" db="EMBL/GenBank/DDBJ databases">
        <authorList>
            <person name="Kucharzyk K."/>
            <person name="Murdoch R.W."/>
            <person name="Higgins S."/>
            <person name="Loffler F."/>
        </authorList>
    </citation>
    <scope>NUCLEOTIDE SEQUENCE</scope>
</reference>
<dbReference type="EMBL" id="VSSQ01041814">
    <property type="protein sequence ID" value="MPM95300.1"/>
    <property type="molecule type" value="Genomic_DNA"/>
</dbReference>
<evidence type="ECO:0000313" key="4">
    <source>
        <dbReference type="EMBL" id="MPM95300.1"/>
    </source>
</evidence>